<evidence type="ECO:0000259" key="2">
    <source>
        <dbReference type="PROSITE" id="PS50822"/>
    </source>
</evidence>
<dbReference type="GO" id="GO:0003723">
    <property type="term" value="F:RNA binding"/>
    <property type="evidence" value="ECO:0007669"/>
    <property type="project" value="InterPro"/>
</dbReference>
<accession>A0AAD4LUY7</accession>
<dbReference type="EMBL" id="JAKELL010000002">
    <property type="protein sequence ID" value="KAH9000430.1"/>
    <property type="molecule type" value="Genomic_DNA"/>
</dbReference>
<dbReference type="Pfam" id="PF02170">
    <property type="entry name" value="PAZ"/>
    <property type="match status" value="1"/>
</dbReference>
<dbReference type="Gene3D" id="3.30.420.10">
    <property type="entry name" value="Ribonuclease H-like superfamily/Ribonuclease H"/>
    <property type="match status" value="1"/>
</dbReference>
<dbReference type="InterPro" id="IPR014811">
    <property type="entry name" value="ArgoL1"/>
</dbReference>
<keyword evidence="4" id="KW-1185">Reference proteome</keyword>
<organism evidence="3 4">
    <name type="scientific">Lactarius akahatsu</name>
    <dbReference type="NCBI Taxonomy" id="416441"/>
    <lineage>
        <taxon>Eukaryota</taxon>
        <taxon>Fungi</taxon>
        <taxon>Dikarya</taxon>
        <taxon>Basidiomycota</taxon>
        <taxon>Agaricomycotina</taxon>
        <taxon>Agaricomycetes</taxon>
        <taxon>Russulales</taxon>
        <taxon>Russulaceae</taxon>
        <taxon>Lactarius</taxon>
    </lineage>
</organism>
<evidence type="ECO:0000259" key="1">
    <source>
        <dbReference type="PROSITE" id="PS50821"/>
    </source>
</evidence>
<dbReference type="SUPFAM" id="SSF53098">
    <property type="entry name" value="Ribonuclease H-like"/>
    <property type="match status" value="1"/>
</dbReference>
<dbReference type="SMART" id="SM00950">
    <property type="entry name" value="Piwi"/>
    <property type="match status" value="1"/>
</dbReference>
<dbReference type="CDD" id="cd02846">
    <property type="entry name" value="PAZ_argonaute_like"/>
    <property type="match status" value="1"/>
</dbReference>
<dbReference type="Gene3D" id="3.40.50.2300">
    <property type="match status" value="1"/>
</dbReference>
<protein>
    <submittedName>
        <fullName evidence="3">Piwi-domain-containing protein</fullName>
    </submittedName>
</protein>
<dbReference type="InterPro" id="IPR003165">
    <property type="entry name" value="Piwi"/>
</dbReference>
<dbReference type="Pfam" id="PF16486">
    <property type="entry name" value="ArgoN"/>
    <property type="match status" value="1"/>
</dbReference>
<proteinExistence type="predicted"/>
<dbReference type="Gene3D" id="2.170.260.10">
    <property type="entry name" value="paz domain"/>
    <property type="match status" value="1"/>
</dbReference>
<evidence type="ECO:0000313" key="4">
    <source>
        <dbReference type="Proteomes" id="UP001201163"/>
    </source>
</evidence>
<dbReference type="AlphaFoldDB" id="A0AAD4LUY7"/>
<sequence length="877" mass="97494">MQSKSHPSQTGVPAVRQYGTSGRPVKVIANTFAIKTLPTQTIFHYDVISPVSESRSGGDVDLPARRCHEIVHQMQNITAPAVFNPRAFFDGKKNLFSVGPLKIQGTAAEFVVSMSDRPQPPGSTRGQFRVRLTKVNDINISQRANEILTGGSDVSQIAVTFLQIVMRQAPMLKTNTYNSRSVFTSEKKKPLSGGFNLWNGFFQSVRPTIHGLVVNVDVSHAIIYEEMPVLDWACAFLSKFSGRRQRVQPHDLERLSTEDLKLLKSTLKGVRVTVTVPAGGRRPARPIKDLHADAGNYAFMKGDEETTIKDYYHEKYGFRLRFPRLFGIVVNVQQKTIVPVEICTIVGGQMYKKVLFPEQMSEVLQHATRSPRERIEAIERGVQGDFLDYKNSPFFSQIGMQVDVRPMETAARLLQPPDIQYNGSIADLSVQAEKQTGTHGVWNVVRRQFFKPAPRSLWTVVSFATQSFPLGDVEQSVMRLKQCCERLGMGAEVVGGRVASAAGGVERALEEALAQLDAKISQLGVKQRPPCLVLVVLPDSAAAQRKAVKAWGDVTRQVATQCVKTMKFRNPNDQYCNNVALKVNVKLGGINSHPVNQIYNGLNKEPTMVVGADVTHPGPGVRDRPSIASLVSSFDHTFSRYAAFTKVQAPRMEVIEELEDMFFTALRYFLHVNRVCPKRVIFYRDGVSDGEFQAVEEVEIKALSEAWNRFAELPEAGIPKGIPVPLLFIVVGKRHHLRFFQGAGPNIKDKTGNIYGGLVVDKEVANPHKMDFYLQSHPGLKGTSRPSHYVVLYNKLGFSIDIIQQISYFLCHAYARCTRSVSIPAPVYYADIVCSRAGFYLDESLGFSDSGGSGPGFDLAMWRKGFNAPGPQNMYFV</sequence>
<feature type="domain" description="PAZ" evidence="1">
    <location>
        <begin position="228"/>
        <end position="347"/>
    </location>
</feature>
<dbReference type="PANTHER" id="PTHR22891">
    <property type="entry name" value="EUKARYOTIC TRANSLATION INITIATION FACTOR 2C"/>
    <property type="match status" value="1"/>
</dbReference>
<dbReference type="SUPFAM" id="SSF101690">
    <property type="entry name" value="PAZ domain"/>
    <property type="match status" value="1"/>
</dbReference>
<dbReference type="InterPro" id="IPR012337">
    <property type="entry name" value="RNaseH-like_sf"/>
</dbReference>
<dbReference type="InterPro" id="IPR036085">
    <property type="entry name" value="PAZ_dom_sf"/>
</dbReference>
<dbReference type="InterPro" id="IPR032474">
    <property type="entry name" value="Argonaute_N"/>
</dbReference>
<dbReference type="Pfam" id="PF02171">
    <property type="entry name" value="Piwi"/>
    <property type="match status" value="1"/>
</dbReference>
<gene>
    <name evidence="3" type="ORF">EDB92DRAFT_1940166</name>
</gene>
<reference evidence="3" key="1">
    <citation type="submission" date="2022-01" db="EMBL/GenBank/DDBJ databases">
        <title>Comparative genomics reveals a dynamic genome evolution in the ectomycorrhizal milk-cap (Lactarius) mushrooms.</title>
        <authorList>
            <consortium name="DOE Joint Genome Institute"/>
            <person name="Lebreton A."/>
            <person name="Tang N."/>
            <person name="Kuo A."/>
            <person name="LaButti K."/>
            <person name="Drula E."/>
            <person name="Barry K."/>
            <person name="Clum A."/>
            <person name="Lipzen A."/>
            <person name="Mousain D."/>
            <person name="Ng V."/>
            <person name="Wang R."/>
            <person name="Wang X."/>
            <person name="Dai Y."/>
            <person name="Henrissat B."/>
            <person name="Grigoriev I.V."/>
            <person name="Guerin-Laguette A."/>
            <person name="Yu F."/>
            <person name="Martin F.M."/>
        </authorList>
    </citation>
    <scope>NUCLEOTIDE SEQUENCE</scope>
    <source>
        <strain evidence="3">QP</strain>
    </source>
</reference>
<evidence type="ECO:0000313" key="3">
    <source>
        <dbReference type="EMBL" id="KAH9000430.1"/>
    </source>
</evidence>
<dbReference type="InterPro" id="IPR036397">
    <property type="entry name" value="RNaseH_sf"/>
</dbReference>
<feature type="domain" description="Piwi" evidence="2">
    <location>
        <begin position="532"/>
        <end position="842"/>
    </location>
</feature>
<dbReference type="InterPro" id="IPR003100">
    <property type="entry name" value="PAZ_dom"/>
</dbReference>
<dbReference type="PROSITE" id="PS50821">
    <property type="entry name" value="PAZ"/>
    <property type="match status" value="1"/>
</dbReference>
<dbReference type="SMART" id="SM01163">
    <property type="entry name" value="DUF1785"/>
    <property type="match status" value="1"/>
</dbReference>
<dbReference type="Proteomes" id="UP001201163">
    <property type="component" value="Unassembled WGS sequence"/>
</dbReference>
<name>A0AAD4LUY7_9AGAM</name>
<dbReference type="PROSITE" id="PS50822">
    <property type="entry name" value="PIWI"/>
    <property type="match status" value="1"/>
</dbReference>
<dbReference type="Pfam" id="PF08699">
    <property type="entry name" value="ArgoL1"/>
    <property type="match status" value="1"/>
</dbReference>
<comment type="caution">
    <text evidence="3">The sequence shown here is derived from an EMBL/GenBank/DDBJ whole genome shotgun (WGS) entry which is preliminary data.</text>
</comment>